<accession>A0A428NMP9</accession>
<organism evidence="1 2">
    <name type="scientific">Fusarium duplospermum</name>
    <dbReference type="NCBI Taxonomy" id="1325734"/>
    <lineage>
        <taxon>Eukaryota</taxon>
        <taxon>Fungi</taxon>
        <taxon>Dikarya</taxon>
        <taxon>Ascomycota</taxon>
        <taxon>Pezizomycotina</taxon>
        <taxon>Sordariomycetes</taxon>
        <taxon>Hypocreomycetidae</taxon>
        <taxon>Hypocreales</taxon>
        <taxon>Nectriaceae</taxon>
        <taxon>Fusarium</taxon>
        <taxon>Fusarium solani species complex</taxon>
    </lineage>
</organism>
<reference evidence="1 2" key="1">
    <citation type="submission" date="2017-06" db="EMBL/GenBank/DDBJ databases">
        <title>Comparative genomic analysis of Ambrosia Fusariam Clade fungi.</title>
        <authorList>
            <person name="Stajich J.E."/>
            <person name="Carrillo J."/>
            <person name="Kijimoto T."/>
            <person name="Eskalen A."/>
            <person name="O'Donnell K."/>
            <person name="Kasson M."/>
        </authorList>
    </citation>
    <scope>NUCLEOTIDE SEQUENCE [LARGE SCALE GENOMIC DNA]</scope>
    <source>
        <strain evidence="1 2">NRRL62584</strain>
    </source>
</reference>
<keyword evidence="2" id="KW-1185">Reference proteome</keyword>
<protein>
    <submittedName>
        <fullName evidence="1">Uncharacterized protein</fullName>
    </submittedName>
</protein>
<proteinExistence type="predicted"/>
<dbReference type="EMBL" id="NKCI01000385">
    <property type="protein sequence ID" value="RSL42066.1"/>
    <property type="molecule type" value="Genomic_DNA"/>
</dbReference>
<dbReference type="Proteomes" id="UP000288168">
    <property type="component" value="Unassembled WGS sequence"/>
</dbReference>
<dbReference type="AlphaFoldDB" id="A0A428NMP9"/>
<gene>
    <name evidence="1" type="ORF">CEP54_015620</name>
</gene>
<evidence type="ECO:0000313" key="1">
    <source>
        <dbReference type="EMBL" id="RSL42066.1"/>
    </source>
</evidence>
<comment type="caution">
    <text evidence="1">The sequence shown here is derived from an EMBL/GenBank/DDBJ whole genome shotgun (WGS) entry which is preliminary data.</text>
</comment>
<name>A0A428NMP9_9HYPO</name>
<evidence type="ECO:0000313" key="2">
    <source>
        <dbReference type="Proteomes" id="UP000288168"/>
    </source>
</evidence>
<sequence length="74" mass="8521">MCSVRMGKVQIRIRWANWILVENERSPDDQTWFPPPPYLQGGCLFFPSLRAGFLASPFSATLFYFLPGRAKARL</sequence>